<evidence type="ECO:0000256" key="1">
    <source>
        <dbReference type="SAM" id="MobiDB-lite"/>
    </source>
</evidence>
<evidence type="ECO:0000313" key="2">
    <source>
        <dbReference type="EMBL" id="EUA68480.1"/>
    </source>
</evidence>
<feature type="compositionally biased region" description="Low complexity" evidence="1">
    <location>
        <begin position="29"/>
        <end position="46"/>
    </location>
</feature>
<dbReference type="AlphaFoldDB" id="X8DLY4"/>
<feature type="non-terminal residue" evidence="2">
    <location>
        <position position="1"/>
    </location>
</feature>
<gene>
    <name evidence="2" type="ORF">I553_3945</name>
</gene>
<reference evidence="2" key="1">
    <citation type="submission" date="2014-01" db="EMBL/GenBank/DDBJ databases">
        <authorList>
            <person name="Brown-Elliot B."/>
            <person name="Wallace R."/>
            <person name="Lenaerts A."/>
            <person name="Ordway D."/>
            <person name="DeGroote M.A."/>
            <person name="Parker T."/>
            <person name="Sizemore C."/>
            <person name="Tallon L.J."/>
            <person name="Sadzewicz L.K."/>
            <person name="Sengamalay N."/>
            <person name="Fraser C.M."/>
            <person name="Hine E."/>
            <person name="Shefchek K.A."/>
            <person name="Das S.P."/>
            <person name="Tettelin H."/>
        </authorList>
    </citation>
    <scope>NUCLEOTIDE SEQUENCE [LARGE SCALE GENOMIC DNA]</scope>
    <source>
        <strain evidence="2">4042</strain>
    </source>
</reference>
<organism evidence="2">
    <name type="scientific">Mycobacterium xenopi 4042</name>
    <dbReference type="NCBI Taxonomy" id="1299334"/>
    <lineage>
        <taxon>Bacteria</taxon>
        <taxon>Bacillati</taxon>
        <taxon>Actinomycetota</taxon>
        <taxon>Actinomycetes</taxon>
        <taxon>Mycobacteriales</taxon>
        <taxon>Mycobacteriaceae</taxon>
        <taxon>Mycobacterium</taxon>
    </lineage>
</organism>
<proteinExistence type="predicted"/>
<sequence>NAMSFRPVAYLGLLVPFALRRSRTAMYSTTPTTITAGKTPARQQEP</sequence>
<name>X8DLY4_MYCXE</name>
<dbReference type="EMBL" id="JAOB01000014">
    <property type="protein sequence ID" value="EUA68480.1"/>
    <property type="molecule type" value="Genomic_DNA"/>
</dbReference>
<feature type="region of interest" description="Disordered" evidence="1">
    <location>
        <begin position="26"/>
        <end position="46"/>
    </location>
</feature>
<accession>X8DLY4</accession>
<comment type="caution">
    <text evidence="2">The sequence shown here is derived from an EMBL/GenBank/DDBJ whole genome shotgun (WGS) entry which is preliminary data.</text>
</comment>
<protein>
    <submittedName>
        <fullName evidence="2">Uncharacterized protein</fullName>
    </submittedName>
</protein>